<keyword evidence="5" id="KW-1133">Transmembrane helix</keyword>
<feature type="region of interest" description="Disordered" evidence="4">
    <location>
        <begin position="240"/>
        <end position="260"/>
    </location>
</feature>
<keyword evidence="8" id="KW-1185">Reference proteome</keyword>
<evidence type="ECO:0000256" key="3">
    <source>
        <dbReference type="ARBA" id="ARBA00023315"/>
    </source>
</evidence>
<comment type="caution">
    <text evidence="7">The sequence shown here is derived from an EMBL/GenBank/DDBJ whole genome shotgun (WGS) entry which is preliminary data.</text>
</comment>
<dbReference type="GO" id="GO:0016746">
    <property type="term" value="F:acyltransferase activity"/>
    <property type="evidence" value="ECO:0007669"/>
    <property type="project" value="UniProtKB-KW"/>
</dbReference>
<keyword evidence="2" id="KW-0808">Transferase</keyword>
<evidence type="ECO:0000313" key="8">
    <source>
        <dbReference type="Proteomes" id="UP001589654"/>
    </source>
</evidence>
<dbReference type="InterPro" id="IPR002123">
    <property type="entry name" value="Plipid/glycerol_acylTrfase"/>
</dbReference>
<keyword evidence="5" id="KW-0812">Transmembrane</keyword>
<evidence type="ECO:0000313" key="7">
    <source>
        <dbReference type="EMBL" id="MFB9212310.1"/>
    </source>
</evidence>
<gene>
    <name evidence="7" type="ORF">ACFFUR_10885</name>
</gene>
<evidence type="ECO:0000256" key="2">
    <source>
        <dbReference type="ARBA" id="ARBA00022679"/>
    </source>
</evidence>
<keyword evidence="3 7" id="KW-0012">Acyltransferase</keyword>
<proteinExistence type="predicted"/>
<feature type="compositionally biased region" description="Polar residues" evidence="4">
    <location>
        <begin position="247"/>
        <end position="260"/>
    </location>
</feature>
<comment type="pathway">
    <text evidence="1">Lipid metabolism.</text>
</comment>
<dbReference type="CDD" id="cd07989">
    <property type="entry name" value="LPLAT_AGPAT-like"/>
    <property type="match status" value="1"/>
</dbReference>
<evidence type="ECO:0000256" key="1">
    <source>
        <dbReference type="ARBA" id="ARBA00005189"/>
    </source>
</evidence>
<feature type="transmembrane region" description="Helical" evidence="5">
    <location>
        <begin position="7"/>
        <end position="31"/>
    </location>
</feature>
<accession>A0ABV5J658</accession>
<organism evidence="7 8">
    <name type="scientific">Echinicola jeungdonensis</name>
    <dbReference type="NCBI Taxonomy" id="709343"/>
    <lineage>
        <taxon>Bacteria</taxon>
        <taxon>Pseudomonadati</taxon>
        <taxon>Bacteroidota</taxon>
        <taxon>Cytophagia</taxon>
        <taxon>Cytophagales</taxon>
        <taxon>Cyclobacteriaceae</taxon>
        <taxon>Echinicola</taxon>
    </lineage>
</organism>
<dbReference type="PANTHER" id="PTHR10434:SF11">
    <property type="entry name" value="1-ACYL-SN-GLYCEROL-3-PHOSPHATE ACYLTRANSFERASE"/>
    <property type="match status" value="1"/>
</dbReference>
<name>A0ABV5J658_9BACT</name>
<dbReference type="RefSeq" id="WP_290248329.1">
    <property type="nucleotide sequence ID" value="NZ_JAUFQT010000001.1"/>
</dbReference>
<keyword evidence="5" id="KW-0472">Membrane</keyword>
<dbReference type="EMBL" id="JBHMEW010000060">
    <property type="protein sequence ID" value="MFB9212310.1"/>
    <property type="molecule type" value="Genomic_DNA"/>
</dbReference>
<protein>
    <submittedName>
        <fullName evidence="7">Lysophospholipid acyltransferase family protein</fullName>
    </submittedName>
</protein>
<dbReference type="SMART" id="SM00563">
    <property type="entry name" value="PlsC"/>
    <property type="match status" value="1"/>
</dbReference>
<sequence length="260" mass="30002">MVLLRRIYSIYGLIIFTLSFLILLPFFIITIEVPNWHKYGRRLNQVWAKIFFNLIFIRVKIENKEILKSNKQYVIVANHFSYLDIPVIGLISRDAIFVGKSSLGRLPLFGYMFRKLHIAVDRSSFRSRGETLRRTKEVIEKGFNIIIFPEGGIRTTQPPTMAAFKDGAFHIAQEKQIPVIPVTLSYNHLILPDDKKFLLNHKSVKVVIHPPLEVKNESKDAIAKVRDECFKTIQNQLWKDNGKPISQKGQRTQKSSTPGV</sequence>
<dbReference type="SUPFAM" id="SSF69593">
    <property type="entry name" value="Glycerol-3-phosphate (1)-acyltransferase"/>
    <property type="match status" value="1"/>
</dbReference>
<feature type="domain" description="Phospholipid/glycerol acyltransferase" evidence="6">
    <location>
        <begin position="73"/>
        <end position="187"/>
    </location>
</feature>
<reference evidence="7 8" key="1">
    <citation type="submission" date="2024-09" db="EMBL/GenBank/DDBJ databases">
        <authorList>
            <person name="Sun Q."/>
            <person name="Mori K."/>
        </authorList>
    </citation>
    <scope>NUCLEOTIDE SEQUENCE [LARGE SCALE GENOMIC DNA]</scope>
    <source>
        <strain evidence="7 8">CECT 7682</strain>
    </source>
</reference>
<evidence type="ECO:0000256" key="4">
    <source>
        <dbReference type="SAM" id="MobiDB-lite"/>
    </source>
</evidence>
<dbReference type="Proteomes" id="UP001589654">
    <property type="component" value="Unassembled WGS sequence"/>
</dbReference>
<dbReference type="PANTHER" id="PTHR10434">
    <property type="entry name" value="1-ACYL-SN-GLYCEROL-3-PHOSPHATE ACYLTRANSFERASE"/>
    <property type="match status" value="1"/>
</dbReference>
<dbReference type="Pfam" id="PF01553">
    <property type="entry name" value="Acyltransferase"/>
    <property type="match status" value="1"/>
</dbReference>
<evidence type="ECO:0000259" key="6">
    <source>
        <dbReference type="SMART" id="SM00563"/>
    </source>
</evidence>
<evidence type="ECO:0000256" key="5">
    <source>
        <dbReference type="SAM" id="Phobius"/>
    </source>
</evidence>